<dbReference type="PANTHER" id="PTHR43723">
    <property type="entry name" value="COBALT TRANSPORT PROTEIN CBIQ"/>
    <property type="match status" value="1"/>
</dbReference>
<comment type="subcellular location">
    <subcellularLocation>
        <location evidence="1">Cell membrane</location>
        <topology evidence="1">Multi-pass membrane protein</topology>
    </subcellularLocation>
</comment>
<evidence type="ECO:0000256" key="4">
    <source>
        <dbReference type="ARBA" id="ARBA00022989"/>
    </source>
</evidence>
<evidence type="ECO:0000256" key="3">
    <source>
        <dbReference type="ARBA" id="ARBA00022692"/>
    </source>
</evidence>
<accession>A0A2K8N485</accession>
<keyword evidence="8" id="KW-1185">Reference proteome</keyword>
<dbReference type="GO" id="GO:0006824">
    <property type="term" value="P:cobalt ion transport"/>
    <property type="evidence" value="ECO:0007669"/>
    <property type="project" value="InterPro"/>
</dbReference>
<dbReference type="CDD" id="cd16914">
    <property type="entry name" value="EcfT"/>
    <property type="match status" value="1"/>
</dbReference>
<sequence length="274" mass="30059">MPLAIFMPAEGIAMSPIDRWAHANRWRRLHPLQKTVFAAALGGSAFVFPTPVAAMIPVIAGLFLRYGAGIPVRAFLRFMALPLSFLSLGAIPLLVQVQPSGFSLVWSMDGIPGWWIGVNGEGVRTAVTVWVRALAVTSSMYVLALTTPVPDLVDMLRRVNVPEILLEVMHLMYRYLFILMEMAQQTYVAQSSRLGYQSWSRSLSSLGRLGAALAVKSRLEVEDLHRALISRGYRGRLTVLPPPWAVCLKTAAWMGAAVVGLAVAAWLVGRRLHG</sequence>
<keyword evidence="3 6" id="KW-0812">Transmembrane</keyword>
<evidence type="ECO:0000313" key="7">
    <source>
        <dbReference type="EMBL" id="ATY84233.1"/>
    </source>
</evidence>
<dbReference type="NCBIfam" id="TIGR02454">
    <property type="entry name" value="ECF_T_CbiQ"/>
    <property type="match status" value="1"/>
</dbReference>
<gene>
    <name evidence="7" type="primary">cbiQ</name>
    <name evidence="7" type="ORF">CVV65_04110</name>
</gene>
<evidence type="ECO:0000256" key="2">
    <source>
        <dbReference type="ARBA" id="ARBA00022475"/>
    </source>
</evidence>
<evidence type="ECO:0000256" key="1">
    <source>
        <dbReference type="ARBA" id="ARBA00004651"/>
    </source>
</evidence>
<dbReference type="PANTHER" id="PTHR43723:SF1">
    <property type="entry name" value="COBALT TRANSPORT PROTEIN CBIQ"/>
    <property type="match status" value="1"/>
</dbReference>
<keyword evidence="4 6" id="KW-1133">Transmembrane helix</keyword>
<dbReference type="EMBL" id="CP024955">
    <property type="protein sequence ID" value="ATY84233.1"/>
    <property type="molecule type" value="Genomic_DNA"/>
</dbReference>
<evidence type="ECO:0000313" key="8">
    <source>
        <dbReference type="Proteomes" id="UP000231932"/>
    </source>
</evidence>
<evidence type="ECO:0000256" key="5">
    <source>
        <dbReference type="ARBA" id="ARBA00023136"/>
    </source>
</evidence>
<organism evidence="7 8">
    <name type="scientific">Kyrpidia spormannii</name>
    <dbReference type="NCBI Taxonomy" id="2055160"/>
    <lineage>
        <taxon>Bacteria</taxon>
        <taxon>Bacillati</taxon>
        <taxon>Bacillota</taxon>
        <taxon>Bacilli</taxon>
        <taxon>Bacillales</taxon>
        <taxon>Alicyclobacillaceae</taxon>
        <taxon>Kyrpidia</taxon>
    </lineage>
</organism>
<keyword evidence="5 6" id="KW-0472">Membrane</keyword>
<feature type="transmembrane region" description="Helical" evidence="6">
    <location>
        <begin position="36"/>
        <end position="63"/>
    </location>
</feature>
<dbReference type="InterPro" id="IPR052770">
    <property type="entry name" value="Cobalt_transport_CbiQ"/>
</dbReference>
<feature type="transmembrane region" description="Helical" evidence="6">
    <location>
        <begin position="75"/>
        <end position="95"/>
    </location>
</feature>
<dbReference type="GO" id="GO:0043190">
    <property type="term" value="C:ATP-binding cassette (ABC) transporter complex"/>
    <property type="evidence" value="ECO:0007669"/>
    <property type="project" value="InterPro"/>
</dbReference>
<dbReference type="AlphaFoldDB" id="A0A2K8N485"/>
<dbReference type="KEGG" id="kyr:CVV65_04110"/>
<keyword evidence="2" id="KW-1003">Cell membrane</keyword>
<reference evidence="8" key="1">
    <citation type="submission" date="2017-11" db="EMBL/GenBank/DDBJ databases">
        <title>Complete Genome Sequence of Kyrpidia sp. Strain EA-1, a thermophilic, hydrogen-oxidizing Bacterium, isolated from the Azores.</title>
        <authorList>
            <person name="Reiner J.E."/>
            <person name="Lapp C.J."/>
            <person name="Bunk B."/>
            <person name="Gescher J."/>
        </authorList>
    </citation>
    <scope>NUCLEOTIDE SEQUENCE [LARGE SCALE GENOMIC DNA]</scope>
    <source>
        <strain evidence="8">EA-1</strain>
    </source>
</reference>
<dbReference type="Pfam" id="PF02361">
    <property type="entry name" value="CbiQ"/>
    <property type="match status" value="1"/>
</dbReference>
<feature type="transmembrane region" description="Helical" evidence="6">
    <location>
        <begin position="250"/>
        <end position="269"/>
    </location>
</feature>
<dbReference type="Proteomes" id="UP000231932">
    <property type="component" value="Chromosome"/>
</dbReference>
<evidence type="ECO:0000256" key="6">
    <source>
        <dbReference type="SAM" id="Phobius"/>
    </source>
</evidence>
<dbReference type="InterPro" id="IPR012809">
    <property type="entry name" value="ECF_CbiQ"/>
</dbReference>
<proteinExistence type="predicted"/>
<dbReference type="InterPro" id="IPR003339">
    <property type="entry name" value="ABC/ECF_trnsptr_transmembrane"/>
</dbReference>
<name>A0A2K8N485_9BACL</name>
<protein>
    <submittedName>
        <fullName evidence="7">Cobalt ECF transporter T component CbiQ</fullName>
    </submittedName>
</protein>